<dbReference type="GO" id="GO:0004674">
    <property type="term" value="F:protein serine/threonine kinase activity"/>
    <property type="evidence" value="ECO:0007669"/>
    <property type="project" value="UniProtKB-KW"/>
</dbReference>
<dbReference type="CDD" id="cd14014">
    <property type="entry name" value="STKc_PknB_like"/>
    <property type="match status" value="1"/>
</dbReference>
<gene>
    <name evidence="10" type="ORF">CLV70_112198</name>
</gene>
<evidence type="ECO:0000259" key="8">
    <source>
        <dbReference type="PROSITE" id="PS50011"/>
    </source>
</evidence>
<evidence type="ECO:0000259" key="9">
    <source>
        <dbReference type="PROSITE" id="PS50022"/>
    </source>
</evidence>
<dbReference type="PANTHER" id="PTHR43289:SF34">
    <property type="entry name" value="SERINE_THREONINE-PROTEIN KINASE YBDM-RELATED"/>
    <property type="match status" value="1"/>
</dbReference>
<dbReference type="GO" id="GO:0005524">
    <property type="term" value="F:ATP binding"/>
    <property type="evidence" value="ECO:0007669"/>
    <property type="project" value="UniProtKB-UniRule"/>
</dbReference>
<keyword evidence="4 6" id="KW-0067">ATP-binding</keyword>
<reference evidence="10 11" key="1">
    <citation type="submission" date="2018-03" db="EMBL/GenBank/DDBJ databases">
        <title>Genomic Encyclopedia of Archaeal and Bacterial Type Strains, Phase II (KMG-II): from individual species to whole genera.</title>
        <authorList>
            <person name="Goeker M."/>
        </authorList>
    </citation>
    <scope>NUCLEOTIDE SEQUENCE [LARGE SCALE GENOMIC DNA]</scope>
    <source>
        <strain evidence="10 11">DSM 45348</strain>
    </source>
</reference>
<dbReference type="InterPro" id="IPR000719">
    <property type="entry name" value="Prot_kinase_dom"/>
</dbReference>
<keyword evidence="3 10" id="KW-0418">Kinase</keyword>
<organism evidence="10 11">
    <name type="scientific">Pseudosporangium ferrugineum</name>
    <dbReference type="NCBI Taxonomy" id="439699"/>
    <lineage>
        <taxon>Bacteria</taxon>
        <taxon>Bacillati</taxon>
        <taxon>Actinomycetota</taxon>
        <taxon>Actinomycetes</taxon>
        <taxon>Micromonosporales</taxon>
        <taxon>Micromonosporaceae</taxon>
        <taxon>Pseudosporangium</taxon>
    </lineage>
</organism>
<dbReference type="OrthoDB" id="4326323at2"/>
<comment type="caution">
    <text evidence="10">The sequence shown here is derived from an EMBL/GenBank/DDBJ whole genome shotgun (WGS) entry which is preliminary data.</text>
</comment>
<protein>
    <submittedName>
        <fullName evidence="10">Serine/threonine protein kinase</fullName>
    </submittedName>
</protein>
<dbReference type="InterPro" id="IPR008271">
    <property type="entry name" value="Ser/Thr_kinase_AS"/>
</dbReference>
<dbReference type="PROSITE" id="PS50011">
    <property type="entry name" value="PROTEIN_KINASE_DOM"/>
    <property type="match status" value="1"/>
</dbReference>
<dbReference type="InterPro" id="IPR000421">
    <property type="entry name" value="FA58C"/>
</dbReference>
<dbReference type="PROSITE" id="PS50022">
    <property type="entry name" value="FA58C_3"/>
    <property type="match status" value="1"/>
</dbReference>
<dbReference type="AlphaFoldDB" id="A0A2T0RXH4"/>
<keyword evidence="10" id="KW-0723">Serine/threonine-protein kinase</keyword>
<keyword evidence="1" id="KW-0808">Transferase</keyword>
<dbReference type="InterPro" id="IPR008979">
    <property type="entry name" value="Galactose-bd-like_sf"/>
</dbReference>
<dbReference type="RefSeq" id="WP_146164149.1">
    <property type="nucleotide sequence ID" value="NZ_PVZG01000012.1"/>
</dbReference>
<dbReference type="Pfam" id="PF00069">
    <property type="entry name" value="Pkinase"/>
    <property type="match status" value="1"/>
</dbReference>
<evidence type="ECO:0000313" key="11">
    <source>
        <dbReference type="Proteomes" id="UP000239209"/>
    </source>
</evidence>
<sequence>MDHAYRVSPLRSADPTRLGDYELIGRLGAGGMGVVYLARDAAGLPAAIKLIHPGLTADPEFVARFHSEVARARQVPPYCTAEFLDADLDHEPPYLVVEYVDGPSLPEIVEERGPLTGGALHSLAVGVATALTGIHGAHVIHRDLKPDNVLLPPSGPKVIDFGIARPFAPTRALTHVDMMVGTVAYMAPERFSDQEVPVSSAADVFSWGCVIAYAGTGRTLFRGDSPSATAGRILTHQPELDGLPDSLRPIVRLALAKDPADRPAAADLLGMLVGRIPVPAPGSAAASGTGAGLPAARKPRSRRILAGGVAVLAAVGAFAALRGPGERGPDTAPPSNDRNPVALHSGGSASPTAARSARTPPADRMSLARPSATASSREAGSTRPPASKSAGKPRAAVNTSGRNLALHRPAAASTSEGDAWAAPNAVDGDGSTRWGSAWNDPQWLRVDLGGRWQITEIVVRWERAYAKSYRVEISADGSRWSTVFRTSAGAGGTVRVPVDRSTGRYVRVYGTQRSGGYGYSLYELEVR</sequence>
<proteinExistence type="predicted"/>
<dbReference type="SMART" id="SM00220">
    <property type="entry name" value="S_TKc"/>
    <property type="match status" value="1"/>
</dbReference>
<keyword evidence="5" id="KW-0675">Receptor</keyword>
<dbReference type="PANTHER" id="PTHR43289">
    <property type="entry name" value="MITOGEN-ACTIVATED PROTEIN KINASE KINASE KINASE 20-RELATED"/>
    <property type="match status" value="1"/>
</dbReference>
<dbReference type="InterPro" id="IPR011009">
    <property type="entry name" value="Kinase-like_dom_sf"/>
</dbReference>
<evidence type="ECO:0000256" key="7">
    <source>
        <dbReference type="SAM" id="MobiDB-lite"/>
    </source>
</evidence>
<keyword evidence="11" id="KW-1185">Reference proteome</keyword>
<dbReference type="PROSITE" id="PS00107">
    <property type="entry name" value="PROTEIN_KINASE_ATP"/>
    <property type="match status" value="1"/>
</dbReference>
<evidence type="ECO:0000256" key="4">
    <source>
        <dbReference type="ARBA" id="ARBA00022840"/>
    </source>
</evidence>
<evidence type="ECO:0000256" key="6">
    <source>
        <dbReference type="PROSITE-ProRule" id="PRU10141"/>
    </source>
</evidence>
<name>A0A2T0RXH4_9ACTN</name>
<feature type="domain" description="Protein kinase" evidence="8">
    <location>
        <begin position="21"/>
        <end position="276"/>
    </location>
</feature>
<evidence type="ECO:0000313" key="10">
    <source>
        <dbReference type="EMBL" id="PRY25832.1"/>
    </source>
</evidence>
<dbReference type="SUPFAM" id="SSF49785">
    <property type="entry name" value="Galactose-binding domain-like"/>
    <property type="match status" value="1"/>
</dbReference>
<dbReference type="Gene3D" id="2.60.120.260">
    <property type="entry name" value="Galactose-binding domain-like"/>
    <property type="match status" value="1"/>
</dbReference>
<evidence type="ECO:0000256" key="5">
    <source>
        <dbReference type="ARBA" id="ARBA00023170"/>
    </source>
</evidence>
<dbReference type="EMBL" id="PVZG01000012">
    <property type="protein sequence ID" value="PRY25832.1"/>
    <property type="molecule type" value="Genomic_DNA"/>
</dbReference>
<dbReference type="SUPFAM" id="SSF56112">
    <property type="entry name" value="Protein kinase-like (PK-like)"/>
    <property type="match status" value="1"/>
</dbReference>
<evidence type="ECO:0000256" key="2">
    <source>
        <dbReference type="ARBA" id="ARBA00022741"/>
    </source>
</evidence>
<feature type="binding site" evidence="6">
    <location>
        <position position="49"/>
    </location>
    <ligand>
        <name>ATP</name>
        <dbReference type="ChEBI" id="CHEBI:30616"/>
    </ligand>
</feature>
<accession>A0A2T0RXH4</accession>
<dbReference type="PROSITE" id="PS00108">
    <property type="entry name" value="PROTEIN_KINASE_ST"/>
    <property type="match status" value="1"/>
</dbReference>
<dbReference type="Gene3D" id="1.10.510.10">
    <property type="entry name" value="Transferase(Phosphotransferase) domain 1"/>
    <property type="match status" value="1"/>
</dbReference>
<keyword evidence="2 6" id="KW-0547">Nucleotide-binding</keyword>
<dbReference type="Proteomes" id="UP000239209">
    <property type="component" value="Unassembled WGS sequence"/>
</dbReference>
<dbReference type="Gene3D" id="3.30.200.20">
    <property type="entry name" value="Phosphorylase Kinase, domain 1"/>
    <property type="match status" value="1"/>
</dbReference>
<evidence type="ECO:0000256" key="3">
    <source>
        <dbReference type="ARBA" id="ARBA00022777"/>
    </source>
</evidence>
<evidence type="ECO:0000256" key="1">
    <source>
        <dbReference type="ARBA" id="ARBA00022679"/>
    </source>
</evidence>
<dbReference type="InterPro" id="IPR017441">
    <property type="entry name" value="Protein_kinase_ATP_BS"/>
</dbReference>
<feature type="region of interest" description="Disordered" evidence="7">
    <location>
        <begin position="323"/>
        <end position="434"/>
    </location>
</feature>
<dbReference type="Pfam" id="PF00754">
    <property type="entry name" value="F5_F8_type_C"/>
    <property type="match status" value="1"/>
</dbReference>
<feature type="compositionally biased region" description="Low complexity" evidence="7">
    <location>
        <begin position="345"/>
        <end position="362"/>
    </location>
</feature>
<feature type="domain" description="F5/8 type C" evidence="9">
    <location>
        <begin position="390"/>
        <end position="527"/>
    </location>
</feature>